<protein>
    <submittedName>
        <fullName evidence="2">Uncharacterized protein</fullName>
    </submittedName>
</protein>
<evidence type="ECO:0000313" key="2">
    <source>
        <dbReference type="EMBL" id="SPO34571.1"/>
    </source>
</evidence>
<keyword evidence="3" id="KW-1185">Reference proteome</keyword>
<reference evidence="2 3" key="1">
    <citation type="submission" date="2018-03" db="EMBL/GenBank/DDBJ databases">
        <authorList>
            <person name="Guldener U."/>
        </authorList>
    </citation>
    <scope>NUCLEOTIDE SEQUENCE [LARGE SCALE GENOMIC DNA]</scope>
    <source>
        <strain evidence="2 3">DAOM196992</strain>
    </source>
</reference>
<dbReference type="AlphaFoldDB" id="A0A5C3EU84"/>
<feature type="compositionally biased region" description="Polar residues" evidence="1">
    <location>
        <begin position="74"/>
        <end position="85"/>
    </location>
</feature>
<organism evidence="2 3">
    <name type="scientific">Pseudozyma flocculosa</name>
    <dbReference type="NCBI Taxonomy" id="84751"/>
    <lineage>
        <taxon>Eukaryota</taxon>
        <taxon>Fungi</taxon>
        <taxon>Dikarya</taxon>
        <taxon>Basidiomycota</taxon>
        <taxon>Ustilaginomycotina</taxon>
        <taxon>Ustilaginomycetes</taxon>
        <taxon>Ustilaginales</taxon>
        <taxon>Ustilaginaceae</taxon>
        <taxon>Pseudozyma</taxon>
    </lineage>
</organism>
<sequence length="194" mass="20884">MLLLLNTPWARFRCWCSADPVKESPNPPAICRPPSTSSEIEPNWGDNAAVRPGATRSRTRAQTKSWRGRRQDATKATSYGLTSWRQYAPGRARDPAKTSSVPPMTSRDDFGGTPGEHAWLNGSAAEVAERHPTLTGQGQLQDMNSHRPPAPLPLPPTISSSATCLSPLASCPSSAVTRIRGAQYNAAGLTLQLI</sequence>
<evidence type="ECO:0000313" key="3">
    <source>
        <dbReference type="Proteomes" id="UP000323386"/>
    </source>
</evidence>
<evidence type="ECO:0000256" key="1">
    <source>
        <dbReference type="SAM" id="MobiDB-lite"/>
    </source>
</evidence>
<proteinExistence type="predicted"/>
<feature type="region of interest" description="Disordered" evidence="1">
    <location>
        <begin position="34"/>
        <end position="118"/>
    </location>
</feature>
<dbReference type="EMBL" id="OOIP01000001">
    <property type="protein sequence ID" value="SPO34571.1"/>
    <property type="molecule type" value="Genomic_DNA"/>
</dbReference>
<dbReference type="Proteomes" id="UP000323386">
    <property type="component" value="Unassembled WGS sequence"/>
</dbReference>
<gene>
    <name evidence="2" type="ORF">PSFLO_00042</name>
</gene>
<name>A0A5C3EU84_9BASI</name>
<accession>A0A5C3EU84</accession>